<accession>A0A318LED9</accession>
<dbReference type="AlphaFoldDB" id="A0A318LED9"/>
<dbReference type="GO" id="GO:0004252">
    <property type="term" value="F:serine-type endopeptidase activity"/>
    <property type="evidence" value="ECO:0007669"/>
    <property type="project" value="InterPro"/>
</dbReference>
<dbReference type="Pfam" id="PF13365">
    <property type="entry name" value="Trypsin_2"/>
    <property type="match status" value="1"/>
</dbReference>
<comment type="caution">
    <text evidence="6">The sequence shown here is derived from an EMBL/GenBank/DDBJ whole genome shotgun (WGS) entry which is preliminary data.</text>
</comment>
<evidence type="ECO:0000313" key="7">
    <source>
        <dbReference type="Proteomes" id="UP000247612"/>
    </source>
</evidence>
<evidence type="ECO:0000256" key="2">
    <source>
        <dbReference type="ARBA" id="ARBA00022670"/>
    </source>
</evidence>
<evidence type="ECO:0000313" key="6">
    <source>
        <dbReference type="EMBL" id="PXX80017.1"/>
    </source>
</evidence>
<dbReference type="SMART" id="SM00228">
    <property type="entry name" value="PDZ"/>
    <property type="match status" value="1"/>
</dbReference>
<feature type="domain" description="PDZ" evidence="5">
    <location>
        <begin position="305"/>
        <end position="381"/>
    </location>
</feature>
<dbReference type="InterPro" id="IPR009003">
    <property type="entry name" value="Peptidase_S1_PA"/>
</dbReference>
<evidence type="ECO:0000256" key="4">
    <source>
        <dbReference type="SAM" id="Phobius"/>
    </source>
</evidence>
<keyword evidence="7" id="KW-1185">Reference proteome</keyword>
<dbReference type="PROSITE" id="PS50106">
    <property type="entry name" value="PDZ"/>
    <property type="match status" value="1"/>
</dbReference>
<dbReference type="PANTHER" id="PTHR43343:SF3">
    <property type="entry name" value="PROTEASE DO-LIKE 8, CHLOROPLASTIC"/>
    <property type="match status" value="1"/>
</dbReference>
<dbReference type="Gene3D" id="2.40.10.10">
    <property type="entry name" value="Trypsin-like serine proteases"/>
    <property type="match status" value="2"/>
</dbReference>
<dbReference type="RefSeq" id="WP_022937816.1">
    <property type="nucleotide sequence ID" value="NZ_CABKRQ010000004.1"/>
</dbReference>
<dbReference type="GO" id="GO:0006508">
    <property type="term" value="P:proteolysis"/>
    <property type="evidence" value="ECO:0007669"/>
    <property type="project" value="UniProtKB-KW"/>
</dbReference>
<dbReference type="SUPFAM" id="SSF50156">
    <property type="entry name" value="PDZ domain-like"/>
    <property type="match status" value="1"/>
</dbReference>
<sequence length="391" mass="40691">MSNEERNPEILEAEVNERQVEQPEKKHFFRSNKKIIALCLAGCLLSTGLGFAGGYLAVSLTSPSNDSSKSVLYQSVIQTKADGSEATNMSIPDVAATVKESVVEIVTSTVKTSTFLQQYVASGAGSGVIISSDGTIITNNHVIEGATSITVRLSDGTEYDAEVIGSDSQTDVAVIKINASNLKPAVFGDSSNLVVGQSVVAVGNPLGELGGSVTEGIISALDRSITISGQTMTLLQTTAAINPGNSGGGLFNTNGELIGIVNAKSSGSDVEGIGFAIPVNIAKEVAEQLISNGKVEGRLTLGISYVEISNVQTAMSYGVNTLGLLVAEVSEGSNAERAGFMKGDLIIAADEEQISSSAELKAKLQSHVPGDTMTFKVIRDKHYIDLSVVLE</sequence>
<dbReference type="CDD" id="cd06779">
    <property type="entry name" value="cpPDZ_Deg_HtrA-like"/>
    <property type="match status" value="1"/>
</dbReference>
<keyword evidence="4" id="KW-0472">Membrane</keyword>
<dbReference type="InterPro" id="IPR036034">
    <property type="entry name" value="PDZ_sf"/>
</dbReference>
<dbReference type="Gene3D" id="2.30.42.10">
    <property type="match status" value="1"/>
</dbReference>
<evidence type="ECO:0000259" key="5">
    <source>
        <dbReference type="PROSITE" id="PS50106"/>
    </source>
</evidence>
<dbReference type="Pfam" id="PF13180">
    <property type="entry name" value="PDZ_2"/>
    <property type="match status" value="1"/>
</dbReference>
<organism evidence="6 7">
    <name type="scientific">Dielma fastidiosa</name>
    <dbReference type="NCBI Taxonomy" id="1034346"/>
    <lineage>
        <taxon>Bacteria</taxon>
        <taxon>Bacillati</taxon>
        <taxon>Bacillota</taxon>
        <taxon>Erysipelotrichia</taxon>
        <taxon>Erysipelotrichales</taxon>
        <taxon>Erysipelotrichaceae</taxon>
        <taxon>Dielma</taxon>
    </lineage>
</organism>
<dbReference type="EMBL" id="QJKH01000004">
    <property type="protein sequence ID" value="PXX80017.1"/>
    <property type="molecule type" value="Genomic_DNA"/>
</dbReference>
<keyword evidence="4" id="KW-1133">Transmembrane helix</keyword>
<dbReference type="InterPro" id="IPR001478">
    <property type="entry name" value="PDZ"/>
</dbReference>
<keyword evidence="2 6" id="KW-0645">Protease</keyword>
<keyword evidence="3" id="KW-0378">Hydrolase</keyword>
<dbReference type="OrthoDB" id="9758917at2"/>
<dbReference type="InterPro" id="IPR001940">
    <property type="entry name" value="Peptidase_S1C"/>
</dbReference>
<evidence type="ECO:0000256" key="3">
    <source>
        <dbReference type="ARBA" id="ARBA00022801"/>
    </source>
</evidence>
<dbReference type="SUPFAM" id="SSF50494">
    <property type="entry name" value="Trypsin-like serine proteases"/>
    <property type="match status" value="1"/>
</dbReference>
<protein>
    <submittedName>
        <fullName evidence="6">Serine protease Do</fullName>
    </submittedName>
</protein>
<proteinExistence type="inferred from homology"/>
<name>A0A318LED9_9FIRM</name>
<dbReference type="PANTHER" id="PTHR43343">
    <property type="entry name" value="PEPTIDASE S12"/>
    <property type="match status" value="1"/>
</dbReference>
<dbReference type="Proteomes" id="UP000247612">
    <property type="component" value="Unassembled WGS sequence"/>
</dbReference>
<gene>
    <name evidence="6" type="ORF">DES51_10419</name>
</gene>
<feature type="transmembrane region" description="Helical" evidence="4">
    <location>
        <begin position="35"/>
        <end position="58"/>
    </location>
</feature>
<keyword evidence="4" id="KW-0812">Transmembrane</keyword>
<comment type="similarity">
    <text evidence="1">Belongs to the peptidase S1C family.</text>
</comment>
<reference evidence="6 7" key="1">
    <citation type="submission" date="2018-05" db="EMBL/GenBank/DDBJ databases">
        <title>Genomic Encyclopedia of Type Strains, Phase IV (KMG-IV): sequencing the most valuable type-strain genomes for metagenomic binning, comparative biology and taxonomic classification.</title>
        <authorList>
            <person name="Goeker M."/>
        </authorList>
    </citation>
    <scope>NUCLEOTIDE SEQUENCE [LARGE SCALE GENOMIC DNA]</scope>
    <source>
        <strain evidence="6 7">JC118</strain>
    </source>
</reference>
<dbReference type="STRING" id="1034346.GCA_000313565_01513"/>
<dbReference type="InterPro" id="IPR051201">
    <property type="entry name" value="Chloro_Bact_Ser_Proteases"/>
</dbReference>
<dbReference type="InterPro" id="IPR043504">
    <property type="entry name" value="Peptidase_S1_PA_chymotrypsin"/>
</dbReference>
<evidence type="ECO:0000256" key="1">
    <source>
        <dbReference type="ARBA" id="ARBA00010541"/>
    </source>
</evidence>
<dbReference type="PRINTS" id="PR00834">
    <property type="entry name" value="PROTEASES2C"/>
</dbReference>